<dbReference type="EMBL" id="JANIBM010000001">
    <property type="protein sequence ID" value="MCQ8179501.1"/>
    <property type="molecule type" value="Genomic_DNA"/>
</dbReference>
<evidence type="ECO:0000313" key="3">
    <source>
        <dbReference type="EMBL" id="MCQ8179501.1"/>
    </source>
</evidence>
<dbReference type="RefSeq" id="WP_256608886.1">
    <property type="nucleotide sequence ID" value="NZ_JANIBM010000001.1"/>
</dbReference>
<sequence length="244" mass="25635">MNWTVTYKTAAMAGVLMLSAASASAAPTSFNFTRITSNAAEDVGSQLQMDVYNNADASAFLNQTLTNQVLFTFANSAQTAANIAEVYFDDNGFLASQTAILNSLEGFTSFSPVSWTKPNGTLKNVVLPGGNNADPDFQPTPYFGANVDPGNPSLGVNTGSDLLGILVSLNNGYGFDDISSALASGDLRIGLHVRSIGVAGASDSFINNRIPTETISGVPLPASAWMFLSGLVGFLGWQRRRTEA</sequence>
<keyword evidence="4" id="KW-1185">Reference proteome</keyword>
<evidence type="ECO:0000256" key="2">
    <source>
        <dbReference type="SAM" id="SignalP"/>
    </source>
</evidence>
<keyword evidence="2" id="KW-0732">Signal</keyword>
<name>A0ABT1UBX3_9GAMM</name>
<keyword evidence="1" id="KW-0472">Membrane</keyword>
<proteinExistence type="predicted"/>
<comment type="caution">
    <text evidence="3">The sequence shown here is derived from an EMBL/GenBank/DDBJ whole genome shotgun (WGS) entry which is preliminary data.</text>
</comment>
<feature type="transmembrane region" description="Helical" evidence="1">
    <location>
        <begin position="218"/>
        <end position="237"/>
    </location>
</feature>
<evidence type="ECO:0000256" key="1">
    <source>
        <dbReference type="SAM" id="Phobius"/>
    </source>
</evidence>
<organism evidence="3 4">
    <name type="scientific">Methylomonas aurea</name>
    <dbReference type="NCBI Taxonomy" id="2952224"/>
    <lineage>
        <taxon>Bacteria</taxon>
        <taxon>Pseudomonadati</taxon>
        <taxon>Pseudomonadota</taxon>
        <taxon>Gammaproteobacteria</taxon>
        <taxon>Methylococcales</taxon>
        <taxon>Methylococcaceae</taxon>
        <taxon>Methylomonas</taxon>
    </lineage>
</organism>
<reference evidence="3 4" key="1">
    <citation type="submission" date="2022-07" db="EMBL/GenBank/DDBJ databases">
        <title>Methylomonas rivi sp. nov., Methylomonas rosea sp. nov., Methylomonas aureus sp. nov. and Methylomonas subterranea sp. nov., four novel methanotrophs isolated from a freshwater creek and the deep terrestrial subsurface.</title>
        <authorList>
            <person name="Abin C."/>
            <person name="Sankaranarayanan K."/>
            <person name="Garner C."/>
            <person name="Sindelar R."/>
            <person name="Kotary K."/>
            <person name="Garner R."/>
            <person name="Barclay S."/>
            <person name="Lawson P."/>
            <person name="Krumholz L."/>
        </authorList>
    </citation>
    <scope>NUCLEOTIDE SEQUENCE [LARGE SCALE GENOMIC DNA]</scope>
    <source>
        <strain evidence="3 4">SURF-1</strain>
    </source>
</reference>
<keyword evidence="1" id="KW-0812">Transmembrane</keyword>
<evidence type="ECO:0000313" key="4">
    <source>
        <dbReference type="Proteomes" id="UP001524569"/>
    </source>
</evidence>
<accession>A0ABT1UBX3</accession>
<keyword evidence="1" id="KW-1133">Transmembrane helix</keyword>
<feature type="signal peptide" evidence="2">
    <location>
        <begin position="1"/>
        <end position="25"/>
    </location>
</feature>
<feature type="chain" id="PRO_5046900455" evidence="2">
    <location>
        <begin position="26"/>
        <end position="244"/>
    </location>
</feature>
<dbReference type="Proteomes" id="UP001524569">
    <property type="component" value="Unassembled WGS sequence"/>
</dbReference>
<gene>
    <name evidence="3" type="ORF">NP603_00140</name>
</gene>
<protein>
    <submittedName>
        <fullName evidence="3">VPLPA-CTERM sorting domain-containing protein</fullName>
    </submittedName>
</protein>